<organism evidence="9">
    <name type="scientific">marine metagenome</name>
    <dbReference type="NCBI Taxonomy" id="408172"/>
    <lineage>
        <taxon>unclassified sequences</taxon>
        <taxon>metagenomes</taxon>
        <taxon>ecological metagenomes</taxon>
    </lineage>
</organism>
<dbReference type="InterPro" id="IPR050151">
    <property type="entry name" value="Class-I_Pyr_Nuc-Dis_Oxidored"/>
</dbReference>
<comment type="cofactor">
    <cofactor evidence="1">
        <name>FAD</name>
        <dbReference type="ChEBI" id="CHEBI:57692"/>
    </cofactor>
</comment>
<evidence type="ECO:0000256" key="3">
    <source>
        <dbReference type="ARBA" id="ARBA00022630"/>
    </source>
</evidence>
<reference evidence="9" key="1">
    <citation type="submission" date="2018-05" db="EMBL/GenBank/DDBJ databases">
        <authorList>
            <person name="Lanie J.A."/>
            <person name="Ng W.-L."/>
            <person name="Kazmierczak K.M."/>
            <person name="Andrzejewski T.M."/>
            <person name="Davidsen T.M."/>
            <person name="Wayne K.J."/>
            <person name="Tettelin H."/>
            <person name="Glass J.I."/>
            <person name="Rusch D."/>
            <person name="Podicherti R."/>
            <person name="Tsui H.-C.T."/>
            <person name="Winkler M.E."/>
        </authorList>
    </citation>
    <scope>NUCLEOTIDE SEQUENCE</scope>
</reference>
<keyword evidence="6" id="KW-1015">Disulfide bond</keyword>
<dbReference type="InterPro" id="IPR023753">
    <property type="entry name" value="FAD/NAD-binding_dom"/>
</dbReference>
<protein>
    <recommendedName>
        <fullName evidence="8">FAD/NAD(P)-binding domain-containing protein</fullName>
    </recommendedName>
</protein>
<dbReference type="SUPFAM" id="SSF51905">
    <property type="entry name" value="FAD/NAD(P)-binding domain"/>
    <property type="match status" value="1"/>
</dbReference>
<proteinExistence type="inferred from homology"/>
<evidence type="ECO:0000256" key="6">
    <source>
        <dbReference type="ARBA" id="ARBA00023157"/>
    </source>
</evidence>
<dbReference type="PRINTS" id="PR00368">
    <property type="entry name" value="FADPNR"/>
</dbReference>
<dbReference type="GO" id="GO:0006103">
    <property type="term" value="P:2-oxoglutarate metabolic process"/>
    <property type="evidence" value="ECO:0007669"/>
    <property type="project" value="TreeGrafter"/>
</dbReference>
<dbReference type="PANTHER" id="PTHR22912">
    <property type="entry name" value="DISULFIDE OXIDOREDUCTASE"/>
    <property type="match status" value="1"/>
</dbReference>
<evidence type="ECO:0000256" key="5">
    <source>
        <dbReference type="ARBA" id="ARBA00023002"/>
    </source>
</evidence>
<sequence length="323" mass="34633">AGTIKEINIQIGQNVSQGDLILKIDTEETKKELTPEKEKISETIKANVDAQVVVLGAGPGGYTAAFRAADLGLKTILIERYPSLGGVCLNVGCIPSKALLHISKVKSEIEELKEHGIELGSGNPDAKSVRSWTEAIINKLTSGLKAMAKKRKIEIVEGLGTFSSPNSIEVNNNGETKTIRFDSAIIAAGSQASKLPFLPDDPRIMDSTDALLLENIPKRMLVIGGGIIGLEMATVYASMGCKITIVEMLDSLISECDKDIVRPLEKRIKKIYEKIYLKTGVTSVVAKKSGLEVSFEGKDVPEKGLFDAILVAVGRTSNGNKIG</sequence>
<evidence type="ECO:0000313" key="9">
    <source>
        <dbReference type="EMBL" id="SVC94870.1"/>
    </source>
</evidence>
<dbReference type="AlphaFoldDB" id="A0A382RBY7"/>
<evidence type="ECO:0000256" key="2">
    <source>
        <dbReference type="ARBA" id="ARBA00007532"/>
    </source>
</evidence>
<evidence type="ECO:0000256" key="7">
    <source>
        <dbReference type="ARBA" id="ARBA00023284"/>
    </source>
</evidence>
<feature type="non-terminal residue" evidence="9">
    <location>
        <position position="323"/>
    </location>
</feature>
<evidence type="ECO:0000256" key="1">
    <source>
        <dbReference type="ARBA" id="ARBA00001974"/>
    </source>
</evidence>
<evidence type="ECO:0000259" key="8">
    <source>
        <dbReference type="Pfam" id="PF07992"/>
    </source>
</evidence>
<keyword evidence="4" id="KW-0274">FAD</keyword>
<dbReference type="Pfam" id="PF07992">
    <property type="entry name" value="Pyr_redox_2"/>
    <property type="match status" value="1"/>
</dbReference>
<dbReference type="PROSITE" id="PS00076">
    <property type="entry name" value="PYRIDINE_REDOX_1"/>
    <property type="match status" value="1"/>
</dbReference>
<dbReference type="GO" id="GO:0004148">
    <property type="term" value="F:dihydrolipoyl dehydrogenase (NADH) activity"/>
    <property type="evidence" value="ECO:0007669"/>
    <property type="project" value="TreeGrafter"/>
</dbReference>
<evidence type="ECO:0000256" key="4">
    <source>
        <dbReference type="ARBA" id="ARBA00022827"/>
    </source>
</evidence>
<dbReference type="InterPro" id="IPR036188">
    <property type="entry name" value="FAD/NAD-bd_sf"/>
</dbReference>
<keyword evidence="5" id="KW-0560">Oxidoreductase</keyword>
<dbReference type="PRINTS" id="PR00411">
    <property type="entry name" value="PNDRDTASEI"/>
</dbReference>
<keyword evidence="7" id="KW-0676">Redox-active center</keyword>
<dbReference type="Gene3D" id="3.50.50.60">
    <property type="entry name" value="FAD/NAD(P)-binding domain"/>
    <property type="match status" value="2"/>
</dbReference>
<name>A0A382RBY7_9ZZZZ</name>
<dbReference type="Gene3D" id="6.20.100.10">
    <property type="match status" value="1"/>
</dbReference>
<dbReference type="InterPro" id="IPR012999">
    <property type="entry name" value="Pyr_OxRdtase_I_AS"/>
</dbReference>
<feature type="domain" description="FAD/NAD(P)-binding" evidence="8">
    <location>
        <begin position="51"/>
        <end position="318"/>
    </location>
</feature>
<accession>A0A382RBY7</accession>
<gene>
    <name evidence="9" type="ORF">METZ01_LOCUS347724</name>
</gene>
<comment type="similarity">
    <text evidence="2">Belongs to the class-I pyridine nucleotide-disulfide oxidoreductase family.</text>
</comment>
<feature type="non-terminal residue" evidence="9">
    <location>
        <position position="1"/>
    </location>
</feature>
<keyword evidence="3" id="KW-0285">Flavoprotein</keyword>
<dbReference type="GO" id="GO:0050660">
    <property type="term" value="F:flavin adenine dinucleotide binding"/>
    <property type="evidence" value="ECO:0007669"/>
    <property type="project" value="TreeGrafter"/>
</dbReference>
<dbReference type="PANTHER" id="PTHR22912:SF160">
    <property type="entry name" value="DIHYDROLIPOYL DEHYDROGENASE"/>
    <property type="match status" value="1"/>
</dbReference>
<dbReference type="EMBL" id="UINC01120407">
    <property type="protein sequence ID" value="SVC94870.1"/>
    <property type="molecule type" value="Genomic_DNA"/>
</dbReference>